<gene>
    <name evidence="3" type="ORF">KCG49_12450</name>
</gene>
<protein>
    <submittedName>
        <fullName evidence="3">AraC family transcriptional regulator</fullName>
    </submittedName>
</protein>
<dbReference type="Proteomes" id="UP001138894">
    <property type="component" value="Unassembled WGS sequence"/>
</dbReference>
<accession>A0A9X1F9X7</accession>
<dbReference type="Pfam" id="PF12833">
    <property type="entry name" value="HTH_18"/>
    <property type="match status" value="1"/>
</dbReference>
<comment type="caution">
    <text evidence="3">The sequence shown here is derived from an EMBL/GenBank/DDBJ whole genome shotgun (WGS) entry which is preliminary data.</text>
</comment>
<dbReference type="GO" id="GO:0043565">
    <property type="term" value="F:sequence-specific DNA binding"/>
    <property type="evidence" value="ECO:0007669"/>
    <property type="project" value="InterPro"/>
</dbReference>
<keyword evidence="1" id="KW-0238">DNA-binding</keyword>
<dbReference type="RefSeq" id="WP_218546931.1">
    <property type="nucleotide sequence ID" value="NZ_JAGSPD010000010.1"/>
</dbReference>
<evidence type="ECO:0000313" key="3">
    <source>
        <dbReference type="EMBL" id="MBV7270001.1"/>
    </source>
</evidence>
<dbReference type="AlphaFoldDB" id="A0A9X1F9X7"/>
<evidence type="ECO:0000259" key="2">
    <source>
        <dbReference type="PROSITE" id="PS01124"/>
    </source>
</evidence>
<dbReference type="InterPro" id="IPR018060">
    <property type="entry name" value="HTH_AraC"/>
</dbReference>
<dbReference type="PROSITE" id="PS01124">
    <property type="entry name" value="HTH_ARAC_FAMILY_2"/>
    <property type="match status" value="1"/>
</dbReference>
<evidence type="ECO:0000256" key="1">
    <source>
        <dbReference type="ARBA" id="ARBA00023125"/>
    </source>
</evidence>
<reference evidence="3" key="1">
    <citation type="submission" date="2021-04" db="EMBL/GenBank/DDBJ databases">
        <authorList>
            <person name="Pira H."/>
            <person name="Risdian C."/>
            <person name="Wink J."/>
        </authorList>
    </citation>
    <scope>NUCLEOTIDE SEQUENCE</scope>
    <source>
        <strain evidence="3">WHY3</strain>
    </source>
</reference>
<organism evidence="3 4">
    <name type="scientific">Winogradskyella luteola</name>
    <dbReference type="NCBI Taxonomy" id="2828330"/>
    <lineage>
        <taxon>Bacteria</taxon>
        <taxon>Pseudomonadati</taxon>
        <taxon>Bacteroidota</taxon>
        <taxon>Flavobacteriia</taxon>
        <taxon>Flavobacteriales</taxon>
        <taxon>Flavobacteriaceae</taxon>
        <taxon>Winogradskyella</taxon>
    </lineage>
</organism>
<sequence length="159" mass="18883">MISISMSIAIYTIGYFVYKEPQIFDGEFFVQLFLPIKNKEDSFEDNLINEFYDNLISYIEREKPFKDNELRLANLADKVGYSTHLLSKIINKKSRKNFNHFINDYRLLEAEKLLSDSKDLSIKSIYFDVGFNNKVTFYKAFKEKHNCTPTQFKTKNKIR</sequence>
<dbReference type="PANTHER" id="PTHR43280:SF29">
    <property type="entry name" value="ARAC-FAMILY TRANSCRIPTIONAL REGULATOR"/>
    <property type="match status" value="1"/>
</dbReference>
<name>A0A9X1F9X7_9FLAO</name>
<feature type="domain" description="HTH araC/xylS-type" evidence="2">
    <location>
        <begin position="53"/>
        <end position="155"/>
    </location>
</feature>
<evidence type="ECO:0000313" key="4">
    <source>
        <dbReference type="Proteomes" id="UP001138894"/>
    </source>
</evidence>
<keyword evidence="4" id="KW-1185">Reference proteome</keyword>
<dbReference type="SMART" id="SM00342">
    <property type="entry name" value="HTH_ARAC"/>
    <property type="match status" value="1"/>
</dbReference>
<dbReference type="EMBL" id="JAGSPD010000010">
    <property type="protein sequence ID" value="MBV7270001.1"/>
    <property type="molecule type" value="Genomic_DNA"/>
</dbReference>
<proteinExistence type="predicted"/>
<dbReference type="GO" id="GO:0003700">
    <property type="term" value="F:DNA-binding transcription factor activity"/>
    <property type="evidence" value="ECO:0007669"/>
    <property type="project" value="InterPro"/>
</dbReference>
<dbReference type="PANTHER" id="PTHR43280">
    <property type="entry name" value="ARAC-FAMILY TRANSCRIPTIONAL REGULATOR"/>
    <property type="match status" value="1"/>
</dbReference>